<dbReference type="AlphaFoldDB" id="A0A495BIP1"/>
<evidence type="ECO:0000313" key="2">
    <source>
        <dbReference type="Proteomes" id="UP000279384"/>
    </source>
</evidence>
<sequence>MKCPEKHGYRSDAGALVIAARMAGKNTKTLRAYRCPRCQKWHLTKQQKRAEAA</sequence>
<dbReference type="EMBL" id="RBID01000011">
    <property type="protein sequence ID" value="RKQ61219.1"/>
    <property type="molecule type" value="Genomic_DNA"/>
</dbReference>
<protein>
    <submittedName>
        <fullName evidence="1">Uncharacterized protein</fullName>
    </submittedName>
</protein>
<organism evidence="1 2">
    <name type="scientific">Vogesella indigofera</name>
    <name type="common">Pseudomonas indigofera</name>
    <dbReference type="NCBI Taxonomy" id="45465"/>
    <lineage>
        <taxon>Bacteria</taxon>
        <taxon>Pseudomonadati</taxon>
        <taxon>Pseudomonadota</taxon>
        <taxon>Betaproteobacteria</taxon>
        <taxon>Neisseriales</taxon>
        <taxon>Chromobacteriaceae</taxon>
        <taxon>Vogesella</taxon>
    </lineage>
</organism>
<dbReference type="RefSeq" id="WP_170152105.1">
    <property type="nucleotide sequence ID" value="NZ_RBID01000011.1"/>
</dbReference>
<evidence type="ECO:0000313" key="1">
    <source>
        <dbReference type="EMBL" id="RKQ61219.1"/>
    </source>
</evidence>
<name>A0A495BIP1_VOGIN</name>
<dbReference type="Proteomes" id="UP000279384">
    <property type="component" value="Unassembled WGS sequence"/>
</dbReference>
<reference evidence="1 2" key="1">
    <citation type="submission" date="2018-10" db="EMBL/GenBank/DDBJ databases">
        <title>Genomic Encyclopedia of Type Strains, Phase IV (KMG-IV): sequencing the most valuable type-strain genomes for metagenomic binning, comparative biology and taxonomic classification.</title>
        <authorList>
            <person name="Goeker M."/>
        </authorList>
    </citation>
    <scope>NUCLEOTIDE SEQUENCE [LARGE SCALE GENOMIC DNA]</scope>
    <source>
        <strain evidence="1 2">DSM 3303</strain>
    </source>
</reference>
<gene>
    <name evidence="1" type="ORF">C8E02_0986</name>
</gene>
<comment type="caution">
    <text evidence="1">The sequence shown here is derived from an EMBL/GenBank/DDBJ whole genome shotgun (WGS) entry which is preliminary data.</text>
</comment>
<proteinExistence type="predicted"/>
<accession>A0A495BIP1</accession>